<dbReference type="EC" id="3.1.26.5" evidence="7 8"/>
<dbReference type="SUPFAM" id="SSF54211">
    <property type="entry name" value="Ribosomal protein S5 domain 2-like"/>
    <property type="match status" value="1"/>
</dbReference>
<keyword evidence="2 7" id="KW-0819">tRNA processing</keyword>
<protein>
    <recommendedName>
        <fullName evidence="7 8">Ribonuclease P protein component</fullName>
        <shortName evidence="7">RNase P protein</shortName>
        <shortName evidence="7">RNaseP protein</shortName>
        <ecNumber evidence="7 8">3.1.26.5</ecNumber>
    </recommendedName>
    <alternativeName>
        <fullName evidence="7">Protein C5</fullName>
    </alternativeName>
</protein>
<keyword evidence="6 7" id="KW-0694">RNA-binding</keyword>
<keyword evidence="3 7" id="KW-0540">Nuclease</keyword>
<dbReference type="PANTHER" id="PTHR33992:SF1">
    <property type="entry name" value="RIBONUCLEASE P PROTEIN COMPONENT"/>
    <property type="match status" value="1"/>
</dbReference>
<dbReference type="GO" id="GO:0004526">
    <property type="term" value="F:ribonuclease P activity"/>
    <property type="evidence" value="ECO:0007669"/>
    <property type="project" value="UniProtKB-EC"/>
</dbReference>
<dbReference type="InterPro" id="IPR000100">
    <property type="entry name" value="RNase_P"/>
</dbReference>
<dbReference type="InterPro" id="IPR014721">
    <property type="entry name" value="Ribsml_uS5_D2-typ_fold_subgr"/>
</dbReference>
<dbReference type="InterPro" id="IPR020568">
    <property type="entry name" value="Ribosomal_Su5_D2-typ_SF"/>
</dbReference>
<reference evidence="9" key="1">
    <citation type="submission" date="2021-08" db="EMBL/GenBank/DDBJ databases">
        <authorList>
            <person name="Stevens D.C."/>
        </authorList>
    </citation>
    <scope>NUCLEOTIDE SEQUENCE</scope>
    <source>
        <strain evidence="9">DSM 53165</strain>
    </source>
</reference>
<gene>
    <name evidence="7 9" type="primary">rnpA</name>
    <name evidence="9" type="ORF">K7C98_40095</name>
</gene>
<dbReference type="Pfam" id="PF00825">
    <property type="entry name" value="Ribonuclease_P"/>
    <property type="match status" value="1"/>
</dbReference>
<evidence type="ECO:0000256" key="4">
    <source>
        <dbReference type="ARBA" id="ARBA00022759"/>
    </source>
</evidence>
<dbReference type="NCBIfam" id="TIGR00188">
    <property type="entry name" value="rnpA"/>
    <property type="match status" value="1"/>
</dbReference>
<evidence type="ECO:0000256" key="2">
    <source>
        <dbReference type="ARBA" id="ARBA00022694"/>
    </source>
</evidence>
<sequence length="142" mass="15778">MKPEGFPAIFRLRKRREFLRVQNGGQKHHTRHFLVFVAPPAGQVQPASHTSDEELAAMVRLGITVTRKVGPAVVRNRIKRLVREAFRRKRSLFASACDMVWVAKQSASTVRYAEVVAAMDAMSRRISPRPTGPGTLPGSSAC</sequence>
<accession>A0ABS7U4Y0</accession>
<name>A0ABS7U4Y0_9BACT</name>
<dbReference type="EMBL" id="JAIRAU010000057">
    <property type="protein sequence ID" value="MBZ5715476.1"/>
    <property type="molecule type" value="Genomic_DNA"/>
</dbReference>
<dbReference type="Proteomes" id="UP001139031">
    <property type="component" value="Unassembled WGS sequence"/>
</dbReference>
<comment type="subunit">
    <text evidence="7">Consists of a catalytic RNA component (M1 or rnpB) and a protein subunit.</text>
</comment>
<evidence type="ECO:0000256" key="1">
    <source>
        <dbReference type="ARBA" id="ARBA00002663"/>
    </source>
</evidence>
<comment type="catalytic activity">
    <reaction evidence="7">
        <text>Endonucleolytic cleavage of RNA, removing 5'-extranucleotides from tRNA precursor.</text>
        <dbReference type="EC" id="3.1.26.5"/>
    </reaction>
</comment>
<dbReference type="HAMAP" id="MF_00227">
    <property type="entry name" value="RNase_P"/>
    <property type="match status" value="1"/>
</dbReference>
<evidence type="ECO:0000313" key="10">
    <source>
        <dbReference type="Proteomes" id="UP001139031"/>
    </source>
</evidence>
<keyword evidence="4 7" id="KW-0255">Endonuclease</keyword>
<comment type="caution">
    <text evidence="9">The sequence shown here is derived from an EMBL/GenBank/DDBJ whole genome shotgun (WGS) entry which is preliminary data.</text>
</comment>
<organism evidence="9 10">
    <name type="scientific">Nannocystis pusilla</name>
    <dbReference type="NCBI Taxonomy" id="889268"/>
    <lineage>
        <taxon>Bacteria</taxon>
        <taxon>Pseudomonadati</taxon>
        <taxon>Myxococcota</taxon>
        <taxon>Polyangia</taxon>
        <taxon>Nannocystales</taxon>
        <taxon>Nannocystaceae</taxon>
        <taxon>Nannocystis</taxon>
    </lineage>
</organism>
<proteinExistence type="inferred from homology"/>
<keyword evidence="10" id="KW-1185">Reference proteome</keyword>
<dbReference type="RefSeq" id="WP_224197217.1">
    <property type="nucleotide sequence ID" value="NZ_JAIRAU010000057.1"/>
</dbReference>
<comment type="function">
    <text evidence="1 7">RNaseP catalyzes the removal of the 5'-leader sequence from pre-tRNA to produce the mature 5'-terminus. It can also cleave other RNA substrates such as 4.5S RNA. The protein component plays an auxiliary but essential role in vivo by binding to the 5'-leader sequence and broadening the substrate specificity of the ribozyme.</text>
</comment>
<dbReference type="Gene3D" id="3.30.230.10">
    <property type="match status" value="1"/>
</dbReference>
<evidence type="ECO:0000256" key="6">
    <source>
        <dbReference type="ARBA" id="ARBA00022884"/>
    </source>
</evidence>
<evidence type="ECO:0000256" key="3">
    <source>
        <dbReference type="ARBA" id="ARBA00022722"/>
    </source>
</evidence>
<evidence type="ECO:0000313" key="9">
    <source>
        <dbReference type="EMBL" id="MBZ5715476.1"/>
    </source>
</evidence>
<evidence type="ECO:0000256" key="8">
    <source>
        <dbReference type="NCBIfam" id="TIGR00188"/>
    </source>
</evidence>
<keyword evidence="5 7" id="KW-0378">Hydrolase</keyword>
<dbReference type="PROSITE" id="PS00648">
    <property type="entry name" value="RIBONUCLEASE_P"/>
    <property type="match status" value="1"/>
</dbReference>
<evidence type="ECO:0000256" key="5">
    <source>
        <dbReference type="ARBA" id="ARBA00022801"/>
    </source>
</evidence>
<dbReference type="PANTHER" id="PTHR33992">
    <property type="entry name" value="RIBONUCLEASE P PROTEIN COMPONENT"/>
    <property type="match status" value="1"/>
</dbReference>
<comment type="similarity">
    <text evidence="7">Belongs to the RnpA family.</text>
</comment>
<dbReference type="InterPro" id="IPR020539">
    <property type="entry name" value="RNase_P_CS"/>
</dbReference>
<evidence type="ECO:0000256" key="7">
    <source>
        <dbReference type="HAMAP-Rule" id="MF_00227"/>
    </source>
</evidence>